<proteinExistence type="predicted"/>
<dbReference type="InterPro" id="IPR010390">
    <property type="entry name" value="ABC-2_transporter-like"/>
</dbReference>
<evidence type="ECO:0000256" key="1">
    <source>
        <dbReference type="SAM" id="Phobius"/>
    </source>
</evidence>
<dbReference type="PANTHER" id="PTHR36833:SF1">
    <property type="entry name" value="INTEGRAL MEMBRANE TRANSPORT PROTEIN"/>
    <property type="match status" value="1"/>
</dbReference>
<feature type="transmembrane region" description="Helical" evidence="1">
    <location>
        <begin position="32"/>
        <end position="57"/>
    </location>
</feature>
<keyword evidence="3" id="KW-1185">Reference proteome</keyword>
<dbReference type="AlphaFoldDB" id="A0A927N2L2"/>
<accession>A0A927N2L2</accession>
<dbReference type="RefSeq" id="WP_192752774.1">
    <property type="nucleotide sequence ID" value="NZ_BAABJL010000142.1"/>
</dbReference>
<sequence length="273" mass="29240">MADIGRPPSALRQYAVLVRIGLASALQYRADFVLTAFGAICYEALSLAFVGVIVYAFGSIGGWSLVEIAFVYGIRSMGHALHGVLSGQLWATDGVVREGEFDRYLLRPVNPLVQLLTRRFQVTAAGDIVFGLVVLTVTAVAAPVDWSVGWVAYLVAAVVGSAFLESAVMLAIASLTFRLLVSSPVLQVADMAFVTFGPYPLSVLPRAVAYLLTFVVPLAFAAFFPAAVLLGRTSDLFVPIWLAVASPAVGLLLYVAAVAFFHRQMRHYSSPGH</sequence>
<feature type="transmembrane region" description="Helical" evidence="1">
    <location>
        <begin position="124"/>
        <end position="144"/>
    </location>
</feature>
<dbReference type="Pfam" id="PF06182">
    <property type="entry name" value="ABC2_membrane_6"/>
    <property type="match status" value="1"/>
</dbReference>
<feature type="transmembrane region" description="Helical" evidence="1">
    <location>
        <begin position="150"/>
        <end position="172"/>
    </location>
</feature>
<evidence type="ECO:0000313" key="2">
    <source>
        <dbReference type="EMBL" id="MBE1609148.1"/>
    </source>
</evidence>
<keyword evidence="1" id="KW-0812">Transmembrane</keyword>
<comment type="caution">
    <text evidence="2">The sequence shown here is derived from an EMBL/GenBank/DDBJ whole genome shotgun (WGS) entry which is preliminary data.</text>
</comment>
<evidence type="ECO:0000313" key="3">
    <source>
        <dbReference type="Proteomes" id="UP000638648"/>
    </source>
</evidence>
<feature type="transmembrane region" description="Helical" evidence="1">
    <location>
        <begin position="207"/>
        <end position="230"/>
    </location>
</feature>
<feature type="transmembrane region" description="Helical" evidence="1">
    <location>
        <begin position="237"/>
        <end position="261"/>
    </location>
</feature>
<reference evidence="2" key="1">
    <citation type="submission" date="2020-10" db="EMBL/GenBank/DDBJ databases">
        <title>Sequencing the genomes of 1000 actinobacteria strains.</title>
        <authorList>
            <person name="Klenk H.-P."/>
        </authorList>
    </citation>
    <scope>NUCLEOTIDE SEQUENCE</scope>
    <source>
        <strain evidence="2">DSM 45354</strain>
    </source>
</reference>
<feature type="transmembrane region" description="Helical" evidence="1">
    <location>
        <begin position="179"/>
        <end position="201"/>
    </location>
</feature>
<organism evidence="2 3">
    <name type="scientific">Actinopolymorpha pittospori</name>
    <dbReference type="NCBI Taxonomy" id="648752"/>
    <lineage>
        <taxon>Bacteria</taxon>
        <taxon>Bacillati</taxon>
        <taxon>Actinomycetota</taxon>
        <taxon>Actinomycetes</taxon>
        <taxon>Propionibacteriales</taxon>
        <taxon>Actinopolymorphaceae</taxon>
        <taxon>Actinopolymorpha</taxon>
    </lineage>
</organism>
<keyword evidence="1" id="KW-0472">Membrane</keyword>
<dbReference type="PANTHER" id="PTHR36833">
    <property type="entry name" value="SLR0610 PROTEIN-RELATED"/>
    <property type="match status" value="1"/>
</dbReference>
<keyword evidence="1" id="KW-1133">Transmembrane helix</keyword>
<name>A0A927N2L2_9ACTN</name>
<protein>
    <submittedName>
        <fullName evidence="2">ABC-2 type transport system permease protein</fullName>
    </submittedName>
</protein>
<dbReference type="Proteomes" id="UP000638648">
    <property type="component" value="Unassembled WGS sequence"/>
</dbReference>
<dbReference type="EMBL" id="JADBEM010000001">
    <property type="protein sequence ID" value="MBE1609148.1"/>
    <property type="molecule type" value="Genomic_DNA"/>
</dbReference>
<gene>
    <name evidence="2" type="ORF">HEB94_005996</name>
</gene>